<dbReference type="EMBL" id="CP136594">
    <property type="protein sequence ID" value="WOE74165.1"/>
    <property type="molecule type" value="Genomic_DNA"/>
</dbReference>
<evidence type="ECO:0000313" key="7">
    <source>
        <dbReference type="EMBL" id="WOE74165.1"/>
    </source>
</evidence>
<evidence type="ECO:0000256" key="1">
    <source>
        <dbReference type="ARBA" id="ARBA00010062"/>
    </source>
</evidence>
<gene>
    <name evidence="7" type="ORF">RB602_09890</name>
</gene>
<evidence type="ECO:0000259" key="6">
    <source>
        <dbReference type="Pfam" id="PF13458"/>
    </source>
</evidence>
<sequence>MPKKFQVAMAAAMLMVLTGCETLLPKGADPTPPPETTTDPTPQGPIDDVVGTDNQRHKVALLLPLSGSNSGIGTSIANATTQALLDTEAQNIRITRYDTAKGATAAAQQAIADGNKLILGPLLSDNVRAAANVATPANVPIISYSNDSSVASNMVFIMGFVPDQSIERVVRHARAQGMNRFAGLIPNGVYGQRASSALLQAVRNAGGSVVRMETYNRSRSSLESAISGLAEVSDYDALLIADNGQTAIRAVPQVRNSGATRAKILGTELWNTDTTLSGAPSMRGAWFASVSDELYRQYATKYRQRFGSQPFRLSSLGYDSVLLTYRVAREWPMGSLFPVDRLRESGGFVGLDGAFRFGPTGIAERALEVQEIRTSGNAIISAAPRSFED</sequence>
<dbReference type="InterPro" id="IPR028082">
    <property type="entry name" value="Peripla_BP_I"/>
</dbReference>
<dbReference type="PROSITE" id="PS51257">
    <property type="entry name" value="PROKAR_LIPOPROTEIN"/>
    <property type="match status" value="1"/>
</dbReference>
<evidence type="ECO:0000256" key="2">
    <source>
        <dbReference type="ARBA" id="ARBA00022729"/>
    </source>
</evidence>
<comment type="similarity">
    <text evidence="1">Belongs to the leucine-binding protein family.</text>
</comment>
<dbReference type="Proteomes" id="UP001302429">
    <property type="component" value="Chromosome"/>
</dbReference>
<dbReference type="SUPFAM" id="SSF53822">
    <property type="entry name" value="Periplasmic binding protein-like I"/>
    <property type="match status" value="1"/>
</dbReference>
<evidence type="ECO:0000256" key="4">
    <source>
        <dbReference type="SAM" id="MobiDB-lite"/>
    </source>
</evidence>
<dbReference type="RefSeq" id="WP_317080398.1">
    <property type="nucleotide sequence ID" value="NZ_CP136594.1"/>
</dbReference>
<dbReference type="AlphaFoldDB" id="A0AA97I0V9"/>
<dbReference type="GO" id="GO:0006865">
    <property type="term" value="P:amino acid transport"/>
    <property type="evidence" value="ECO:0007669"/>
    <property type="project" value="UniProtKB-KW"/>
</dbReference>
<protein>
    <submittedName>
        <fullName evidence="7">Penicillin-binding protein activator</fullName>
    </submittedName>
</protein>
<feature type="domain" description="Leucine-binding protein" evidence="6">
    <location>
        <begin position="58"/>
        <end position="374"/>
    </location>
</feature>
<keyword evidence="2 5" id="KW-0732">Signal</keyword>
<dbReference type="PANTHER" id="PTHR30483:SF6">
    <property type="entry name" value="PERIPLASMIC BINDING PROTEIN OF ABC TRANSPORTER FOR NATURAL AMINO ACIDS"/>
    <property type="match status" value="1"/>
</dbReference>
<accession>A0AA97I0V9</accession>
<organism evidence="7 8">
    <name type="scientific">Alterisphingorhabdus coralli</name>
    <dbReference type="NCBI Taxonomy" id="3071408"/>
    <lineage>
        <taxon>Bacteria</taxon>
        <taxon>Pseudomonadati</taxon>
        <taxon>Pseudomonadota</taxon>
        <taxon>Alphaproteobacteria</taxon>
        <taxon>Sphingomonadales</taxon>
        <taxon>Sphingomonadaceae</taxon>
        <taxon>Alterisphingorhabdus (ex Yan et al. 2024)</taxon>
    </lineage>
</organism>
<keyword evidence="3" id="KW-0813">Transport</keyword>
<name>A0AA97I0V9_9SPHN</name>
<dbReference type="KEGG" id="acoa:RB602_09890"/>
<reference evidence="7 8" key="1">
    <citation type="submission" date="2023-10" db="EMBL/GenBank/DDBJ databases">
        <title>Complete genome sequence of a Sphingomonadaceae bacterium.</title>
        <authorList>
            <person name="Yan C."/>
        </authorList>
    </citation>
    <scope>NUCLEOTIDE SEQUENCE [LARGE SCALE GENOMIC DNA]</scope>
    <source>
        <strain evidence="7 8">SCSIO 66989</strain>
    </source>
</reference>
<evidence type="ECO:0000256" key="3">
    <source>
        <dbReference type="ARBA" id="ARBA00022970"/>
    </source>
</evidence>
<dbReference type="InterPro" id="IPR028081">
    <property type="entry name" value="Leu-bd"/>
</dbReference>
<dbReference type="Gene3D" id="3.40.50.2300">
    <property type="match status" value="2"/>
</dbReference>
<dbReference type="CDD" id="cd06339">
    <property type="entry name" value="PBP1_YraM_LppC_lipoprotein-like"/>
    <property type="match status" value="1"/>
</dbReference>
<feature type="signal peptide" evidence="5">
    <location>
        <begin position="1"/>
        <end position="21"/>
    </location>
</feature>
<keyword evidence="3" id="KW-0029">Amino-acid transport</keyword>
<feature type="region of interest" description="Disordered" evidence="4">
    <location>
        <begin position="24"/>
        <end position="46"/>
    </location>
</feature>
<dbReference type="Pfam" id="PF13458">
    <property type="entry name" value="Peripla_BP_6"/>
    <property type="match status" value="1"/>
</dbReference>
<dbReference type="InterPro" id="IPR051010">
    <property type="entry name" value="BCAA_transport"/>
</dbReference>
<dbReference type="PANTHER" id="PTHR30483">
    <property type="entry name" value="LEUCINE-SPECIFIC-BINDING PROTEIN"/>
    <property type="match status" value="1"/>
</dbReference>
<feature type="chain" id="PRO_5041708118" evidence="5">
    <location>
        <begin position="22"/>
        <end position="389"/>
    </location>
</feature>
<evidence type="ECO:0000256" key="5">
    <source>
        <dbReference type="SAM" id="SignalP"/>
    </source>
</evidence>
<proteinExistence type="inferred from homology"/>
<evidence type="ECO:0000313" key="8">
    <source>
        <dbReference type="Proteomes" id="UP001302429"/>
    </source>
</evidence>
<keyword evidence="8" id="KW-1185">Reference proteome</keyword>